<feature type="transmembrane region" description="Helical" evidence="3">
    <location>
        <begin position="77"/>
        <end position="97"/>
    </location>
</feature>
<dbReference type="Proteomes" id="UP001151287">
    <property type="component" value="Unassembled WGS sequence"/>
</dbReference>
<dbReference type="InterPro" id="IPR000719">
    <property type="entry name" value="Prot_kinase_dom"/>
</dbReference>
<dbReference type="InterPro" id="IPR001245">
    <property type="entry name" value="Ser-Thr/Tyr_kinase_cat_dom"/>
</dbReference>
<proteinExistence type="predicted"/>
<dbReference type="OrthoDB" id="659221at2759"/>
<keyword evidence="3" id="KW-0472">Membrane</keyword>
<dbReference type="Pfam" id="PF07714">
    <property type="entry name" value="PK_Tyr_Ser-Thr"/>
    <property type="match status" value="2"/>
</dbReference>
<protein>
    <recommendedName>
        <fullName evidence="4">Protein kinase domain-containing protein</fullName>
    </recommendedName>
</protein>
<dbReference type="InterPro" id="IPR045274">
    <property type="entry name" value="WAK-like"/>
</dbReference>
<comment type="caution">
    <text evidence="5">The sequence shown here is derived from an EMBL/GenBank/DDBJ whole genome shotgun (WGS) entry which is preliminary data.</text>
</comment>
<keyword evidence="1" id="KW-0547">Nucleotide-binding</keyword>
<evidence type="ECO:0000313" key="5">
    <source>
        <dbReference type="EMBL" id="KAJ1696653.1"/>
    </source>
</evidence>
<dbReference type="GO" id="GO:0004674">
    <property type="term" value="F:protein serine/threonine kinase activity"/>
    <property type="evidence" value="ECO:0007669"/>
    <property type="project" value="TreeGrafter"/>
</dbReference>
<gene>
    <name evidence="5" type="ORF">LUZ63_005165</name>
</gene>
<dbReference type="GO" id="GO:0005886">
    <property type="term" value="C:plasma membrane"/>
    <property type="evidence" value="ECO:0007669"/>
    <property type="project" value="TreeGrafter"/>
</dbReference>
<dbReference type="Gene3D" id="1.10.510.10">
    <property type="entry name" value="Transferase(Phosphotransferase) domain 1"/>
    <property type="match status" value="2"/>
</dbReference>
<dbReference type="InterPro" id="IPR011009">
    <property type="entry name" value="Kinase-like_dom_sf"/>
</dbReference>
<keyword evidence="2" id="KW-0067">ATP-binding</keyword>
<dbReference type="FunFam" id="1.10.510.10:FF:000084">
    <property type="entry name" value="Wall-associated receptor kinase 2"/>
    <property type="match status" value="1"/>
</dbReference>
<dbReference type="Gene3D" id="3.30.200.20">
    <property type="entry name" value="Phosphorylase Kinase, domain 1"/>
    <property type="match status" value="1"/>
</dbReference>
<dbReference type="SUPFAM" id="SSF56112">
    <property type="entry name" value="Protein kinase-like (PK-like)"/>
    <property type="match status" value="2"/>
</dbReference>
<keyword evidence="3" id="KW-1133">Transmembrane helix</keyword>
<evidence type="ECO:0000259" key="4">
    <source>
        <dbReference type="PROSITE" id="PS50011"/>
    </source>
</evidence>
<keyword evidence="6" id="KW-1185">Reference proteome</keyword>
<evidence type="ECO:0000256" key="1">
    <source>
        <dbReference type="ARBA" id="ARBA00022741"/>
    </source>
</evidence>
<reference evidence="5" key="1">
    <citation type="journal article" date="2022" name="Cell">
        <title>Repeat-based holocentromeres influence genome architecture and karyotype evolution.</title>
        <authorList>
            <person name="Hofstatter P.G."/>
            <person name="Thangavel G."/>
            <person name="Lux T."/>
            <person name="Neumann P."/>
            <person name="Vondrak T."/>
            <person name="Novak P."/>
            <person name="Zhang M."/>
            <person name="Costa L."/>
            <person name="Castellani M."/>
            <person name="Scott A."/>
            <person name="Toegelov H."/>
            <person name="Fuchs J."/>
            <person name="Mata-Sucre Y."/>
            <person name="Dias Y."/>
            <person name="Vanzela A.L.L."/>
            <person name="Huettel B."/>
            <person name="Almeida C.C.S."/>
            <person name="Simkova H."/>
            <person name="Souza G."/>
            <person name="Pedrosa-Harand A."/>
            <person name="Macas J."/>
            <person name="Mayer K.F.X."/>
            <person name="Houben A."/>
            <person name="Marques A."/>
        </authorList>
    </citation>
    <scope>NUCLEOTIDE SEQUENCE</scope>
    <source>
        <strain evidence="5">RhyBre1mFocal</strain>
    </source>
</reference>
<keyword evidence="3" id="KW-0812">Transmembrane</keyword>
<feature type="domain" description="Protein kinase" evidence="4">
    <location>
        <begin position="145"/>
        <end position="417"/>
    </location>
</feature>
<dbReference type="PANTHER" id="PTHR27005">
    <property type="entry name" value="WALL-ASSOCIATED RECEPTOR KINASE-LIKE 21"/>
    <property type="match status" value="1"/>
</dbReference>
<dbReference type="GO" id="GO:0007166">
    <property type="term" value="P:cell surface receptor signaling pathway"/>
    <property type="evidence" value="ECO:0007669"/>
    <property type="project" value="InterPro"/>
</dbReference>
<dbReference type="EMBL" id="JAMQYH010000002">
    <property type="protein sequence ID" value="KAJ1696653.1"/>
    <property type="molecule type" value="Genomic_DNA"/>
</dbReference>
<evidence type="ECO:0000256" key="3">
    <source>
        <dbReference type="SAM" id="Phobius"/>
    </source>
</evidence>
<accession>A0A9Q0CMB7</accession>
<dbReference type="PROSITE" id="PS50011">
    <property type="entry name" value="PROTEIN_KINASE_DOM"/>
    <property type="match status" value="1"/>
</dbReference>
<dbReference type="AlphaFoldDB" id="A0A9Q0CMB7"/>
<evidence type="ECO:0000313" key="6">
    <source>
        <dbReference type="Proteomes" id="UP001151287"/>
    </source>
</evidence>
<sequence>MLSRVQHKNLVKFIGACKEPVMVVVTELLTGGSLRKYLVNMRPRCLEPRVAVGFALDIACAMDCLHSHGIIHRDLKPGVSIFFVIVLLPSSLVYCVYQRRKVATIKRKYFQQYGGHLLLEEMKSEQGFSFRIFKEEELIEATNNFDEKNKVAEGGSGIVYRGTIDNKLVAIKKCKTIGERERKEFDKEMLILSQLNHKNIVTILGCCLEVEIPVLIYEFISEGTLFDLLHRKCDVDIPLHTRLKIAQETAEALSYLHSWASPIIVHRYVKSFNILLDENFVAKVSDFGASVLTPSGEGQFVTHVQGTLGYLDPEYVQTGQLTVKSDVYSFSVVLLELLTRKMAFCTEELQVRSLVADFYSAIKENNVVAILDVKITGDEENMDVITKLVELVRKCLHMEGEMRPEMRQVAASLEASVRAMNNLQPREGIGLI</sequence>
<name>A0A9Q0CMB7_9POAL</name>
<dbReference type="PANTHER" id="PTHR27005:SF479">
    <property type="entry name" value="OS06G0706600 PROTEIN"/>
    <property type="match status" value="1"/>
</dbReference>
<dbReference type="GO" id="GO:0005524">
    <property type="term" value="F:ATP binding"/>
    <property type="evidence" value="ECO:0007669"/>
    <property type="project" value="UniProtKB-KW"/>
</dbReference>
<organism evidence="5 6">
    <name type="scientific">Rhynchospora breviuscula</name>
    <dbReference type="NCBI Taxonomy" id="2022672"/>
    <lineage>
        <taxon>Eukaryota</taxon>
        <taxon>Viridiplantae</taxon>
        <taxon>Streptophyta</taxon>
        <taxon>Embryophyta</taxon>
        <taxon>Tracheophyta</taxon>
        <taxon>Spermatophyta</taxon>
        <taxon>Magnoliopsida</taxon>
        <taxon>Liliopsida</taxon>
        <taxon>Poales</taxon>
        <taxon>Cyperaceae</taxon>
        <taxon>Cyperoideae</taxon>
        <taxon>Rhynchosporeae</taxon>
        <taxon>Rhynchospora</taxon>
    </lineage>
</organism>
<evidence type="ECO:0000256" key="2">
    <source>
        <dbReference type="ARBA" id="ARBA00022840"/>
    </source>
</evidence>